<dbReference type="SUPFAM" id="SSF101898">
    <property type="entry name" value="NHL repeat"/>
    <property type="match status" value="1"/>
</dbReference>
<feature type="chain" id="PRO_5022718727" evidence="1">
    <location>
        <begin position="20"/>
        <end position="716"/>
    </location>
</feature>
<dbReference type="RefSeq" id="WP_147648615.1">
    <property type="nucleotide sequence ID" value="NZ_CP042806.1"/>
</dbReference>
<organism evidence="2 3">
    <name type="scientific">Terriglobus albidus</name>
    <dbReference type="NCBI Taxonomy" id="1592106"/>
    <lineage>
        <taxon>Bacteria</taxon>
        <taxon>Pseudomonadati</taxon>
        <taxon>Acidobacteriota</taxon>
        <taxon>Terriglobia</taxon>
        <taxon>Terriglobales</taxon>
        <taxon>Acidobacteriaceae</taxon>
        <taxon>Terriglobus</taxon>
    </lineage>
</organism>
<evidence type="ECO:0000313" key="3">
    <source>
        <dbReference type="Proteomes" id="UP000321820"/>
    </source>
</evidence>
<dbReference type="Gene3D" id="2.120.10.30">
    <property type="entry name" value="TolB, C-terminal domain"/>
    <property type="match status" value="1"/>
</dbReference>
<dbReference type="SUPFAM" id="SSF49265">
    <property type="entry name" value="Fibronectin type III"/>
    <property type="match status" value="1"/>
</dbReference>
<feature type="signal peptide" evidence="1">
    <location>
        <begin position="1"/>
        <end position="19"/>
    </location>
</feature>
<accession>A0A5B9EB71</accession>
<keyword evidence="3" id="KW-1185">Reference proteome</keyword>
<dbReference type="InterPro" id="IPR011042">
    <property type="entry name" value="6-blade_b-propeller_TolB-like"/>
</dbReference>
<dbReference type="InterPro" id="IPR013783">
    <property type="entry name" value="Ig-like_fold"/>
</dbReference>
<keyword evidence="1" id="KW-0732">Signal</keyword>
<dbReference type="SUPFAM" id="SSF63829">
    <property type="entry name" value="Calcium-dependent phosphotriesterase"/>
    <property type="match status" value="1"/>
</dbReference>
<proteinExistence type="predicted"/>
<dbReference type="KEGG" id="talb:FTW19_16310"/>
<dbReference type="InterPro" id="IPR003961">
    <property type="entry name" value="FN3_dom"/>
</dbReference>
<dbReference type="AlphaFoldDB" id="A0A5B9EB71"/>
<dbReference type="Gene3D" id="2.60.40.10">
    <property type="entry name" value="Immunoglobulins"/>
    <property type="match status" value="1"/>
</dbReference>
<dbReference type="Proteomes" id="UP000321820">
    <property type="component" value="Chromosome"/>
</dbReference>
<reference evidence="2 3" key="1">
    <citation type="submission" date="2019-08" db="EMBL/GenBank/DDBJ databases">
        <title>Complete genome sequence of Terriglobus albidus strain ORNL.</title>
        <authorList>
            <person name="Podar M."/>
        </authorList>
    </citation>
    <scope>NUCLEOTIDE SEQUENCE [LARGE SCALE GENOMIC DNA]</scope>
    <source>
        <strain evidence="2 3">ORNL</strain>
    </source>
</reference>
<dbReference type="OrthoDB" id="175360at2"/>
<dbReference type="InterPro" id="IPR036116">
    <property type="entry name" value="FN3_sf"/>
</dbReference>
<gene>
    <name evidence="2" type="ORF">FTW19_16310</name>
</gene>
<evidence type="ECO:0000313" key="2">
    <source>
        <dbReference type="EMBL" id="QEE29423.1"/>
    </source>
</evidence>
<dbReference type="EMBL" id="CP042806">
    <property type="protein sequence ID" value="QEE29423.1"/>
    <property type="molecule type" value="Genomic_DNA"/>
</dbReference>
<name>A0A5B9EB71_9BACT</name>
<sequence length="716" mass="76930">MKLKILSLLQIATVTTLSAQGTRQWTQSRYDEFERGKPSGVAIRSDGSLLPAPSTRLVFTSDGNYLWTAAVDAAGNTYLGSGALSGGTAAVLKVDGQGKSEKIFETKEMAIQAVRIAANGKLYAATSPDGKIYRIDGPGQSSVVLDTATLPEKPKYLWDIALSSKGDIYVATGAPAAVYKLTAGGKPELLLKSGDQHIRCLLLGPDGTLYAGSDGAGVIYRIKPGEKPFAIYDAPRHEITALALGPDGMLYAAGVGDKRSPNLPPLPVQGNQAVSVTILPGSANAASSNTLIPEGSEIYQIAPDGTPRRLLTLREDVIYALTMRSGQLLIATGNRGRIYSTDPAVPGVFTDVAHLDASQGMAFTPTATGVYIATSNSGRLFRLEDKPATSNTYLSDVFDAGVFSQWGRIELRGSQAAELYLRSGNVENPEINWTDWIRVTPNTKPSALTNARYTQWKAVLSPDSRIDSVTLNYLPKNLAPMVDDLVVQAGARMNPQPAGQGQTVQITFPRASVNPGFVIPQDPNPPLIAQKDKNSITARWAAHDDNGDDLMYSIYYRGDNETAWRLLKDQVNEKYYSWDAAQLPDGGYTLRVVASDAPSHNPGETLAGERVSERFEVDTTPPVPGQLTATMANNQIHALLEATDATSAIDHAEYSLDAGPWQYLEPAGKLSDSPTEHYDFTLPITGSAAEHTLAVRIYDRFENVATAKTVIRSAGR</sequence>
<evidence type="ECO:0000256" key="1">
    <source>
        <dbReference type="SAM" id="SignalP"/>
    </source>
</evidence>
<protein>
    <submittedName>
        <fullName evidence="2">WD40 repeat domain-containing protein</fullName>
    </submittedName>
</protein>
<dbReference type="CDD" id="cd00063">
    <property type="entry name" value="FN3"/>
    <property type="match status" value="1"/>
</dbReference>